<protein>
    <submittedName>
        <fullName evidence="2">Uncharacterized protein</fullName>
    </submittedName>
</protein>
<sequence length="183" mass="20710">MATPQEYNVIGGLTGLGQNTMLEILSETTTIPDIQQFLGIDKRTYALKDHNRFYNTLESALSYNTFKRALIVKRLTHAAAVIDPDRTEEDKSEVKTLIVDIRTLKTENPTVQSQRFKKVTLVYSNQRIDNNDSFYAWAAIYINGINQLKAYAEYTPGQENDDDESTSSEKELESSGSDEEAKL</sequence>
<dbReference type="AlphaFoldDB" id="A0A5J4VA05"/>
<evidence type="ECO:0000256" key="1">
    <source>
        <dbReference type="SAM" id="MobiDB-lite"/>
    </source>
</evidence>
<reference evidence="2 3" key="1">
    <citation type="submission" date="2019-03" db="EMBL/GenBank/DDBJ databases">
        <title>Single cell metagenomics reveals metabolic interactions within the superorganism composed of flagellate Streblomastix strix and complex community of Bacteroidetes bacteria on its surface.</title>
        <authorList>
            <person name="Treitli S.C."/>
            <person name="Kolisko M."/>
            <person name="Husnik F."/>
            <person name="Keeling P."/>
            <person name="Hampl V."/>
        </authorList>
    </citation>
    <scope>NUCLEOTIDE SEQUENCE [LARGE SCALE GENOMIC DNA]</scope>
    <source>
        <strain evidence="2">ST1C</strain>
    </source>
</reference>
<comment type="caution">
    <text evidence="2">The sequence shown here is derived from an EMBL/GenBank/DDBJ whole genome shotgun (WGS) entry which is preliminary data.</text>
</comment>
<dbReference type="Proteomes" id="UP000324800">
    <property type="component" value="Unassembled WGS sequence"/>
</dbReference>
<feature type="non-terminal residue" evidence="2">
    <location>
        <position position="183"/>
    </location>
</feature>
<organism evidence="2 3">
    <name type="scientific">Streblomastix strix</name>
    <dbReference type="NCBI Taxonomy" id="222440"/>
    <lineage>
        <taxon>Eukaryota</taxon>
        <taxon>Metamonada</taxon>
        <taxon>Preaxostyla</taxon>
        <taxon>Oxymonadida</taxon>
        <taxon>Streblomastigidae</taxon>
        <taxon>Streblomastix</taxon>
    </lineage>
</organism>
<accession>A0A5J4VA05</accession>
<proteinExistence type="predicted"/>
<feature type="compositionally biased region" description="Basic and acidic residues" evidence="1">
    <location>
        <begin position="167"/>
        <end position="183"/>
    </location>
</feature>
<evidence type="ECO:0000313" key="3">
    <source>
        <dbReference type="Proteomes" id="UP000324800"/>
    </source>
</evidence>
<dbReference type="EMBL" id="SNRW01008513">
    <property type="protein sequence ID" value="KAA6379409.1"/>
    <property type="molecule type" value="Genomic_DNA"/>
</dbReference>
<name>A0A5J4VA05_9EUKA</name>
<evidence type="ECO:0000313" key="2">
    <source>
        <dbReference type="EMBL" id="KAA6379409.1"/>
    </source>
</evidence>
<gene>
    <name evidence="2" type="ORF">EZS28_025065</name>
</gene>
<feature type="region of interest" description="Disordered" evidence="1">
    <location>
        <begin position="153"/>
        <end position="183"/>
    </location>
</feature>